<evidence type="ECO:0000256" key="2">
    <source>
        <dbReference type="ARBA" id="ARBA00022475"/>
    </source>
</evidence>
<feature type="transmembrane region" description="Helical" evidence="6">
    <location>
        <begin position="271"/>
        <end position="291"/>
    </location>
</feature>
<feature type="transmembrane region" description="Helical" evidence="6">
    <location>
        <begin position="228"/>
        <end position="250"/>
    </location>
</feature>
<evidence type="ECO:0000256" key="5">
    <source>
        <dbReference type="ARBA" id="ARBA00023136"/>
    </source>
</evidence>
<evidence type="ECO:0000256" key="6">
    <source>
        <dbReference type="SAM" id="Phobius"/>
    </source>
</evidence>
<dbReference type="PANTHER" id="PTHR34820:SF4">
    <property type="entry name" value="INNER MEMBRANE PROTEIN YEBZ"/>
    <property type="match status" value="1"/>
</dbReference>
<name>A0ABZ1URN6_9BURK</name>
<keyword evidence="9" id="KW-1185">Reference proteome</keyword>
<evidence type="ECO:0000259" key="7">
    <source>
        <dbReference type="Pfam" id="PF05425"/>
    </source>
</evidence>
<feature type="transmembrane region" description="Helical" evidence="6">
    <location>
        <begin position="50"/>
        <end position="77"/>
    </location>
</feature>
<dbReference type="Proteomes" id="UP000321323">
    <property type="component" value="Chromosome"/>
</dbReference>
<comment type="subcellular location">
    <subcellularLocation>
        <location evidence="1">Cell membrane</location>
        <topology evidence="1">Multi-pass membrane protein</topology>
    </subcellularLocation>
</comment>
<evidence type="ECO:0000313" key="8">
    <source>
        <dbReference type="EMBL" id="WUR15370.1"/>
    </source>
</evidence>
<evidence type="ECO:0000256" key="3">
    <source>
        <dbReference type="ARBA" id="ARBA00022692"/>
    </source>
</evidence>
<reference evidence="8 9" key="1">
    <citation type="journal article" date="2019" name="Int. J. Syst. Evol. Microbiol.">
        <title>The Draft Whole-Genome Sequence of the Antibiotic Producer Empedobacter haloabium ATCC 31962 Provides Indications for Its Taxonomic Reclassification.</title>
        <authorList>
            <person name="Miess H."/>
            <person name="Arlt P."/>
            <person name="Apel A.K."/>
            <person name="Weber T."/>
            <person name="Nieselt K."/>
            <person name="Hanssen F."/>
            <person name="Czemmel S."/>
            <person name="Nahnsen S."/>
            <person name="Gross H."/>
        </authorList>
    </citation>
    <scope>NUCLEOTIDE SEQUENCE [LARGE SCALE GENOMIC DNA]</scope>
    <source>
        <strain evidence="8 9">ATCC 31962</strain>
    </source>
</reference>
<feature type="transmembrane region" description="Helical" evidence="6">
    <location>
        <begin position="196"/>
        <end position="216"/>
    </location>
</feature>
<keyword evidence="3 6" id="KW-0812">Transmembrane</keyword>
<protein>
    <submittedName>
        <fullName evidence="8">CopD family protein</fullName>
    </submittedName>
</protein>
<feature type="transmembrane region" description="Helical" evidence="6">
    <location>
        <begin position="121"/>
        <end position="137"/>
    </location>
</feature>
<evidence type="ECO:0000313" key="9">
    <source>
        <dbReference type="Proteomes" id="UP000321323"/>
    </source>
</evidence>
<organism evidence="8 9">
    <name type="scientific">[Empedobacter] haloabium</name>
    <dbReference type="NCBI Taxonomy" id="592317"/>
    <lineage>
        <taxon>Bacteria</taxon>
        <taxon>Pseudomonadati</taxon>
        <taxon>Pseudomonadota</taxon>
        <taxon>Betaproteobacteria</taxon>
        <taxon>Burkholderiales</taxon>
        <taxon>Oxalobacteraceae</taxon>
        <taxon>Telluria group</taxon>
        <taxon>Telluria group incertae sedis</taxon>
    </lineage>
</organism>
<keyword evidence="5 6" id="KW-0472">Membrane</keyword>
<dbReference type="InterPro" id="IPR032694">
    <property type="entry name" value="CopC/D"/>
</dbReference>
<dbReference type="Pfam" id="PF05425">
    <property type="entry name" value="CopD"/>
    <property type="match status" value="1"/>
</dbReference>
<evidence type="ECO:0000256" key="1">
    <source>
        <dbReference type="ARBA" id="ARBA00004651"/>
    </source>
</evidence>
<accession>A0ABZ1URN6</accession>
<feature type="transmembrane region" description="Helical" evidence="6">
    <location>
        <begin position="83"/>
        <end position="109"/>
    </location>
</feature>
<proteinExistence type="predicted"/>
<feature type="transmembrane region" description="Helical" evidence="6">
    <location>
        <begin position="157"/>
        <end position="175"/>
    </location>
</feature>
<feature type="domain" description="Copper resistance protein D" evidence="7">
    <location>
        <begin position="196"/>
        <end position="289"/>
    </location>
</feature>
<keyword evidence="2" id="KW-1003">Cell membrane</keyword>
<gene>
    <name evidence="8" type="ORF">E7V67_009795</name>
</gene>
<dbReference type="PANTHER" id="PTHR34820">
    <property type="entry name" value="INNER MEMBRANE PROTEIN YEBZ"/>
    <property type="match status" value="1"/>
</dbReference>
<keyword evidence="4 6" id="KW-1133">Transmembrane helix</keyword>
<evidence type="ECO:0000256" key="4">
    <source>
        <dbReference type="ARBA" id="ARBA00022989"/>
    </source>
</evidence>
<feature type="transmembrane region" description="Helical" evidence="6">
    <location>
        <begin position="6"/>
        <end position="29"/>
    </location>
</feature>
<dbReference type="EMBL" id="CP136508">
    <property type="protein sequence ID" value="WUR15370.1"/>
    <property type="molecule type" value="Genomic_DNA"/>
</dbReference>
<dbReference type="InterPro" id="IPR008457">
    <property type="entry name" value="Cu-R_CopD_dom"/>
</dbReference>
<sequence length="298" mass="31019">MDAVALLQVGSAALLNLGFTWLVGTWFVRRWLPVSSVTGDWLIGLRRHDTAAIVLTIVASTAALWAATAVMAGVPLADAGGMFWTMLITSAHGHAGCIAIAVMFLLLGVRGVGKGSRATEGLALLLLVAFAATRASMGHAGEEGWWTGPHVAETMHLFAIAVWTGAVIVSAGYALRPLRVQALESAATDHYLDHMSQAAMVAVIAIVATGIYSAWHRVGSSEHLLHTQYGYTLLAKVGLVLGAIALGGYNKFIGLPAAARSAAGIAVVRRVLQIEAVLLLGALAAAAYLTVQQPPAAM</sequence>